<feature type="transmembrane region" description="Helical" evidence="37">
    <location>
        <begin position="100"/>
        <end position="119"/>
    </location>
</feature>
<evidence type="ECO:0000256" key="13">
    <source>
        <dbReference type="ARBA" id="ARBA00024058"/>
    </source>
</evidence>
<dbReference type="InterPro" id="IPR055140">
    <property type="entry name" value="Thiolase_C_2"/>
</dbReference>
<reference evidence="41" key="1">
    <citation type="journal article" date="2023" name="G3 (Bethesda)">
        <title>Whole genome assembly and annotation of the endangered Caribbean coral Acropora cervicornis.</title>
        <authorList>
            <person name="Selwyn J.D."/>
            <person name="Vollmer S.V."/>
        </authorList>
    </citation>
    <scope>NUCLEOTIDE SEQUENCE</scope>
    <source>
        <strain evidence="41">K2</strain>
    </source>
</reference>
<keyword evidence="37" id="KW-0472">Membrane</keyword>
<evidence type="ECO:0000256" key="31">
    <source>
        <dbReference type="ARBA" id="ARBA00048553"/>
    </source>
</evidence>
<evidence type="ECO:0000256" key="26">
    <source>
        <dbReference type="ARBA" id="ARBA00045738"/>
    </source>
</evidence>
<accession>A0AAD9Q4K8</accession>
<keyword evidence="42" id="KW-1185">Reference proteome</keyword>
<evidence type="ECO:0000259" key="39">
    <source>
        <dbReference type="Pfam" id="PF02036"/>
    </source>
</evidence>
<dbReference type="FunFam" id="3.30.1050.10:FF:000001">
    <property type="entry name" value="Putative Non-specific lipid-transfer protein"/>
    <property type="match status" value="1"/>
</dbReference>
<evidence type="ECO:0000256" key="35">
    <source>
        <dbReference type="ARBA" id="ARBA00049306"/>
    </source>
</evidence>
<evidence type="ECO:0000259" key="40">
    <source>
        <dbReference type="Pfam" id="PF22691"/>
    </source>
</evidence>
<comment type="catalytic activity">
    <reaction evidence="18">
        <text>7-dehydrocholesterol(in) = 7-dehydrocholesterol(out)</text>
        <dbReference type="Rhea" id="RHEA:62960"/>
        <dbReference type="ChEBI" id="CHEBI:17759"/>
    </reaction>
</comment>
<dbReference type="EC" id="2.3.1.176" evidence="3"/>
<evidence type="ECO:0000256" key="23">
    <source>
        <dbReference type="ARBA" id="ARBA00032093"/>
    </source>
</evidence>
<evidence type="ECO:0000256" key="17">
    <source>
        <dbReference type="ARBA" id="ARBA00024514"/>
    </source>
</evidence>
<dbReference type="PROSITE" id="PS00737">
    <property type="entry name" value="THIOLASE_2"/>
    <property type="match status" value="1"/>
</dbReference>
<comment type="catalytic activity">
    <reaction evidence="16">
        <text>choloyl-CoA + propanoyl-CoA = 3alpha,7alpha,12alpha-trihydroxy-24-oxo-5beta-cholestan-26-oyl-CoA + CoA</text>
        <dbReference type="Rhea" id="RHEA:16865"/>
        <dbReference type="ChEBI" id="CHEBI:57287"/>
        <dbReference type="ChEBI" id="CHEBI:57373"/>
        <dbReference type="ChEBI" id="CHEBI:57392"/>
        <dbReference type="ChEBI" id="CHEBI:58507"/>
        <dbReference type="EC" id="2.3.1.176"/>
    </reaction>
    <physiologicalReaction direction="right-to-left" evidence="16">
        <dbReference type="Rhea" id="RHEA:16867"/>
    </physiologicalReaction>
</comment>
<feature type="transmembrane region" description="Helical" evidence="37">
    <location>
        <begin position="57"/>
        <end position="80"/>
    </location>
</feature>
<dbReference type="InterPro" id="IPR036527">
    <property type="entry name" value="SCP2_sterol-bd_dom_sf"/>
</dbReference>
<evidence type="ECO:0000256" key="20">
    <source>
        <dbReference type="ARBA" id="ARBA00030851"/>
    </source>
</evidence>
<evidence type="ECO:0000256" key="29">
    <source>
        <dbReference type="ARBA" id="ARBA00048001"/>
    </source>
</evidence>
<evidence type="ECO:0000256" key="25">
    <source>
        <dbReference type="ARBA" id="ARBA00033178"/>
    </source>
</evidence>
<evidence type="ECO:0000256" key="24">
    <source>
        <dbReference type="ARBA" id="ARBA00032316"/>
    </source>
</evidence>
<sequence length="936" mass="105102">MSSELRGPLFFFQVLPFMFKPNNIVGESVMFVADLFNFGGPFGYFIHSYIIEGMTNLYAVAIGYLMPFVTLIVFLVSYILSSNFYLVKFKFRKNSSLQSFWLMTLFVYNYLAVTTFMLLHCPRVGGRFVFFYDGNVPCFQKHHLGITVLAVFVLVVLVIPFPVCVFALTRGYWKVNPQYVSTLTNGLRPRCSWWWSVDFLRRVMLMATYALIPDWHTKQVVMIVICTLILAIHSIFQPYRLKRVNVVETLYLYILSIMAIMQVLQKNDVANCVCSLLLMSTTAHALALTLFKAVTFFQKRCKKSCPTRCRHRRDYGSIKQTTDVEESLTFEQKERKHIFDIIFSKSDDYSFPFVWLVCNDYSAKYCPITINSYQAIKTRGLIAKFEKPGRREDFDYPNMAKEAGMKALQDCGLDYSSLEQAVVGYCYGDSTCGQRALYQLGLTGIPIYNVNNNCATGSSALYLAKQLVEGGSSDCVLALGFEKMEKGSLMSKYKDRTPPMDKHLEVMMSNEGLVAAPVTPQMFGNAGREHMKKYGTKPEHFAKIAHKNHLHSVENPLSQFQTKYTLEEIKSAPMVFEPLTKLQCCRPQAPPAVVFLHLVNVEKSDSDHSQELPPFNRKSPTSDGSAAAVLASEEFVKKHDLQSKAVEIIGMEMATDFRSTFDENSSIKLVGFDMTKAAAKKLYEKTGLSPKDVQVIELHDCFSVNELLTYEALGLCSEGQGSQLVDRGDTTYGGKWVVNPSGGLISKGHPLGATGLAQCTELCRQLRGECGKRQVSGARVALQHNLGLGGAVVVAMYRLGFPNQQRYRPVPSYTSAAKKEDFKAAAIFDEMEKTLKTEGPKLVKKIKGVFRFNIKRGSEEAWWIVDAKNGSGSLKFMAPDKADCTVTISDDDFVELMTGKLNPQTAFFKGKLKLKGNMGLAMKLREIQPKAGKSKL</sequence>
<keyword evidence="12" id="KW-0012">Acyltransferase</keyword>
<gene>
    <name evidence="41" type="ORF">P5673_023904</name>
</gene>
<evidence type="ECO:0000256" key="7">
    <source>
        <dbReference type="ARBA" id="ARBA00022679"/>
    </source>
</evidence>
<feature type="domain" description="SCP2" evidence="39">
    <location>
        <begin position="830"/>
        <end position="927"/>
    </location>
</feature>
<dbReference type="PANTHER" id="PTHR42870:SF1">
    <property type="entry name" value="NON-SPECIFIC LIPID-TRANSFER PROTEIN-LIKE 2"/>
    <property type="match status" value="1"/>
</dbReference>
<dbReference type="Pfam" id="PF02036">
    <property type="entry name" value="SCP2"/>
    <property type="match status" value="1"/>
</dbReference>
<protein>
    <recommendedName>
        <fullName evidence="4">Sterol carrier protein 2</fullName>
        <ecNumber evidence="13">2.3.1.155</ecNumber>
        <ecNumber evidence="14">2.3.1.16</ecNumber>
        <ecNumber evidence="3">2.3.1.176</ecNumber>
    </recommendedName>
    <alternativeName>
        <fullName evidence="23">Acetyl-CoA C-myristoyltransferase</fullName>
    </alternativeName>
    <alternativeName>
        <fullName evidence="20">Non-specific lipid-transfer protein</fullName>
    </alternativeName>
    <alternativeName>
        <fullName evidence="24">Propanoyl-CoA C-acyltransferase</fullName>
    </alternativeName>
    <alternativeName>
        <fullName evidence="19">SCP-2/3-oxoacyl-CoA thiolase</fullName>
    </alternativeName>
    <alternativeName>
        <fullName evidence="21">SCP-2/thiolase</fullName>
    </alternativeName>
    <alternativeName>
        <fullName evidence="22">SCP-chi</fullName>
    </alternativeName>
    <alternativeName>
        <fullName evidence="25">Sterol carrier protein X</fullName>
    </alternativeName>
</protein>
<comment type="catalytic activity">
    <reaction evidence="33">
        <text>hexadecanoyl-CoA + acetyl-CoA = 3-oxooctadecanoyl-CoA + CoA</text>
        <dbReference type="Rhea" id="RHEA:35279"/>
        <dbReference type="ChEBI" id="CHEBI:57287"/>
        <dbReference type="ChEBI" id="CHEBI:57288"/>
        <dbReference type="ChEBI" id="CHEBI:57379"/>
        <dbReference type="ChEBI" id="CHEBI:71407"/>
    </reaction>
    <physiologicalReaction direction="right-to-left" evidence="33">
        <dbReference type="Rhea" id="RHEA:35281"/>
    </physiologicalReaction>
</comment>
<evidence type="ECO:0000256" key="8">
    <source>
        <dbReference type="ARBA" id="ARBA00023055"/>
    </source>
</evidence>
<evidence type="ECO:0000256" key="14">
    <source>
        <dbReference type="ARBA" id="ARBA00024073"/>
    </source>
</evidence>
<dbReference type="GO" id="GO:0005777">
    <property type="term" value="C:peroxisome"/>
    <property type="evidence" value="ECO:0007669"/>
    <property type="project" value="UniProtKB-SubCell"/>
</dbReference>
<evidence type="ECO:0000256" key="5">
    <source>
        <dbReference type="ARBA" id="ARBA00022448"/>
    </source>
</evidence>
<dbReference type="InterPro" id="IPR020615">
    <property type="entry name" value="Thiolase_acyl_enz_int_AS"/>
</dbReference>
<evidence type="ECO:0000256" key="11">
    <source>
        <dbReference type="ARBA" id="ARBA00023140"/>
    </source>
</evidence>
<dbReference type="GO" id="GO:0006869">
    <property type="term" value="P:lipid transport"/>
    <property type="evidence" value="ECO:0007669"/>
    <property type="project" value="UniProtKB-KW"/>
</dbReference>
<feature type="transmembrane region" description="Helical" evidence="37">
    <location>
        <begin position="149"/>
        <end position="173"/>
    </location>
</feature>
<evidence type="ECO:0000256" key="6">
    <source>
        <dbReference type="ARBA" id="ARBA00022490"/>
    </source>
</evidence>
<keyword evidence="6" id="KW-0963">Cytoplasm</keyword>
<dbReference type="SUPFAM" id="SSF55718">
    <property type="entry name" value="SCP-like"/>
    <property type="match status" value="1"/>
</dbReference>
<evidence type="ECO:0000256" key="16">
    <source>
        <dbReference type="ARBA" id="ARBA00024509"/>
    </source>
</evidence>
<evidence type="ECO:0000256" key="28">
    <source>
        <dbReference type="ARBA" id="ARBA00047485"/>
    </source>
</evidence>
<keyword evidence="8" id="KW-0445">Lipid transport</keyword>
<feature type="transmembrane region" description="Helical" evidence="37">
    <location>
        <begin position="24"/>
        <end position="45"/>
    </location>
</feature>
<comment type="caution">
    <text evidence="41">The sequence shown here is derived from an EMBL/GenBank/DDBJ whole genome shotgun (WGS) entry which is preliminary data.</text>
</comment>
<dbReference type="SUPFAM" id="SSF53901">
    <property type="entry name" value="Thiolase-like"/>
    <property type="match status" value="2"/>
</dbReference>
<dbReference type="GO" id="GO:0050633">
    <property type="term" value="F:acetyl-CoA C-myristoyltransferase activity"/>
    <property type="evidence" value="ECO:0007669"/>
    <property type="project" value="UniProtKB-EC"/>
</dbReference>
<evidence type="ECO:0000256" key="37">
    <source>
        <dbReference type="SAM" id="Phobius"/>
    </source>
</evidence>
<keyword evidence="37" id="KW-0812">Transmembrane</keyword>
<evidence type="ECO:0000256" key="18">
    <source>
        <dbReference type="ARBA" id="ARBA00029287"/>
    </source>
</evidence>
<dbReference type="PROSITE" id="PS00098">
    <property type="entry name" value="THIOLASE_1"/>
    <property type="match status" value="1"/>
</dbReference>
<evidence type="ECO:0000256" key="32">
    <source>
        <dbReference type="ARBA" id="ARBA00049178"/>
    </source>
</evidence>
<dbReference type="FunFam" id="3.40.47.10:FF:000126">
    <property type="entry name" value="Protein CBG20965"/>
    <property type="match status" value="1"/>
</dbReference>
<evidence type="ECO:0000256" key="30">
    <source>
        <dbReference type="ARBA" id="ARBA00048004"/>
    </source>
</evidence>
<evidence type="ECO:0000256" key="2">
    <source>
        <dbReference type="ARBA" id="ARBA00004496"/>
    </source>
</evidence>
<dbReference type="AlphaFoldDB" id="A0AAD9Q4K8"/>
<evidence type="ECO:0000256" key="19">
    <source>
        <dbReference type="ARBA" id="ARBA00030531"/>
    </source>
</evidence>
<comment type="subcellular location">
    <subcellularLocation>
        <location evidence="2">Cytoplasm</location>
    </subcellularLocation>
    <subcellularLocation>
        <location evidence="1">Peroxisome</location>
    </subcellularLocation>
</comment>
<evidence type="ECO:0000256" key="36">
    <source>
        <dbReference type="ARBA" id="ARBA00049542"/>
    </source>
</evidence>
<dbReference type="GO" id="GO:0003988">
    <property type="term" value="F:acetyl-CoA C-acyltransferase activity"/>
    <property type="evidence" value="ECO:0007669"/>
    <property type="project" value="UniProtKB-EC"/>
</dbReference>
<comment type="catalytic activity">
    <reaction evidence="29">
        <text>hexanoyl-CoA + acetyl-CoA = 3-oxooctanoyl-CoA + CoA</text>
        <dbReference type="Rhea" id="RHEA:31203"/>
        <dbReference type="ChEBI" id="CHEBI:57287"/>
        <dbReference type="ChEBI" id="CHEBI:57288"/>
        <dbReference type="ChEBI" id="CHEBI:62619"/>
        <dbReference type="ChEBI" id="CHEBI:62620"/>
    </reaction>
    <physiologicalReaction direction="right-to-left" evidence="29">
        <dbReference type="Rhea" id="RHEA:31205"/>
    </physiologicalReaction>
</comment>
<evidence type="ECO:0000256" key="1">
    <source>
        <dbReference type="ARBA" id="ARBA00004275"/>
    </source>
</evidence>
<keyword evidence="7" id="KW-0808">Transferase</keyword>
<evidence type="ECO:0000256" key="10">
    <source>
        <dbReference type="ARBA" id="ARBA00023121"/>
    </source>
</evidence>
<comment type="catalytic activity">
    <reaction evidence="15">
        <text>propanoyl-CoA + tetradecanoyl-CoA = 3-oxo-2-methylhexadecanoyl-CoA + CoA</text>
        <dbReference type="Rhea" id="RHEA:46344"/>
        <dbReference type="ChEBI" id="CHEBI:57287"/>
        <dbReference type="ChEBI" id="CHEBI:57385"/>
        <dbReference type="ChEBI" id="CHEBI:57392"/>
        <dbReference type="ChEBI" id="CHEBI:86042"/>
    </reaction>
    <physiologicalReaction direction="right-to-left" evidence="15">
        <dbReference type="Rhea" id="RHEA:46346"/>
    </physiologicalReaction>
</comment>
<dbReference type="InterPro" id="IPR003033">
    <property type="entry name" value="SCP2_sterol-bd_dom"/>
</dbReference>
<dbReference type="EC" id="2.3.1.155" evidence="13"/>
<keyword evidence="9" id="KW-0443">Lipid metabolism</keyword>
<keyword evidence="37" id="KW-1133">Transmembrane helix</keyword>
<evidence type="ECO:0000259" key="38">
    <source>
        <dbReference type="Pfam" id="PF00108"/>
    </source>
</evidence>
<keyword evidence="5" id="KW-0813">Transport</keyword>
<evidence type="ECO:0000256" key="4">
    <source>
        <dbReference type="ARBA" id="ARBA00014545"/>
    </source>
</evidence>
<comment type="catalytic activity">
    <reaction evidence="17">
        <text>3-oxo-(9Z-octadecenoyl)-CoA + CoA = (7Z)-hexadecenoyl-CoA + acetyl-CoA</text>
        <dbReference type="Rhea" id="RHEA:47400"/>
        <dbReference type="ChEBI" id="CHEBI:57287"/>
        <dbReference type="ChEBI" id="CHEBI:57288"/>
        <dbReference type="ChEBI" id="CHEBI:87695"/>
        <dbReference type="ChEBI" id="CHEBI:87698"/>
    </reaction>
    <physiologicalReaction direction="left-to-right" evidence="17">
        <dbReference type="Rhea" id="RHEA:47401"/>
    </physiologicalReaction>
</comment>
<dbReference type="InterPro" id="IPR016039">
    <property type="entry name" value="Thiolase-like"/>
</dbReference>
<reference evidence="41" key="2">
    <citation type="journal article" date="2023" name="Science">
        <title>Genomic signatures of disease resistance in endangered staghorn corals.</title>
        <authorList>
            <person name="Vollmer S.V."/>
            <person name="Selwyn J.D."/>
            <person name="Despard B.A."/>
            <person name="Roesel C.L."/>
        </authorList>
    </citation>
    <scope>NUCLEOTIDE SEQUENCE</scope>
    <source>
        <strain evidence="41">K2</strain>
    </source>
</reference>
<evidence type="ECO:0000313" key="42">
    <source>
        <dbReference type="Proteomes" id="UP001249851"/>
    </source>
</evidence>
<dbReference type="EMBL" id="JARQWQ010000068">
    <property type="protein sequence ID" value="KAK2554667.1"/>
    <property type="molecule type" value="Genomic_DNA"/>
</dbReference>
<feature type="domain" description="Thiolase C-terminal" evidence="40">
    <location>
        <begin position="672"/>
        <end position="788"/>
    </location>
</feature>
<evidence type="ECO:0000256" key="22">
    <source>
        <dbReference type="ARBA" id="ARBA00031346"/>
    </source>
</evidence>
<dbReference type="CDD" id="cd00829">
    <property type="entry name" value="SCP-x_thiolase"/>
    <property type="match status" value="1"/>
</dbReference>
<dbReference type="GO" id="GO:0006629">
    <property type="term" value="P:lipid metabolic process"/>
    <property type="evidence" value="ECO:0007669"/>
    <property type="project" value="UniProtKB-KW"/>
</dbReference>
<evidence type="ECO:0000313" key="41">
    <source>
        <dbReference type="EMBL" id="KAK2554667.1"/>
    </source>
</evidence>
<dbReference type="GO" id="GO:0008289">
    <property type="term" value="F:lipid binding"/>
    <property type="evidence" value="ECO:0007669"/>
    <property type="project" value="UniProtKB-KW"/>
</dbReference>
<keyword evidence="11" id="KW-0576">Peroxisome</keyword>
<keyword evidence="10" id="KW-0446">Lipid-binding</keyword>
<comment type="function">
    <text evidence="26">Mediates the transfer of all common phospholipids, cholesterol and gangliosides from the endoplasmic reticulum to the plasma membrane. May play a role in regulating steroidogenesis. Stimulates the microsomal conversion of 7-dehydrocholesterol to cholesterol. Also binds fatty acids and fatty acyl Coenzyme A (CoA) such as phytanoyl-CoA. Involved in the regulation phospholipid synthesis in endoplasmic reticulum enhancing the incorporation of exogenous fatty acid into glycerides. Seems to stimulate the rate-limiting step in phosphatidic acid formation mediated by GPAT3. Isoforms SCP2 and SCPx cooperate in peroxisomal oxidation of certain naturally occurring tetramethyl-branched fatty acyl-CoAs.</text>
</comment>
<comment type="catalytic activity">
    <reaction evidence="32">
        <text>an acyl-CoA + acetyl-CoA = a 3-oxoacyl-CoA + CoA</text>
        <dbReference type="Rhea" id="RHEA:21564"/>
        <dbReference type="ChEBI" id="CHEBI:57287"/>
        <dbReference type="ChEBI" id="CHEBI:57288"/>
        <dbReference type="ChEBI" id="CHEBI:58342"/>
        <dbReference type="ChEBI" id="CHEBI:90726"/>
        <dbReference type="EC" id="2.3.1.16"/>
    </reaction>
    <physiologicalReaction direction="right-to-left" evidence="32">
        <dbReference type="Rhea" id="RHEA:21566"/>
    </physiologicalReaction>
</comment>
<evidence type="ECO:0000256" key="21">
    <source>
        <dbReference type="ARBA" id="ARBA00031275"/>
    </source>
</evidence>
<evidence type="ECO:0000256" key="15">
    <source>
        <dbReference type="ARBA" id="ARBA00024471"/>
    </source>
</evidence>
<feature type="transmembrane region" description="Helical" evidence="37">
    <location>
        <begin position="276"/>
        <end position="297"/>
    </location>
</feature>
<comment type="catalytic activity">
    <reaction evidence="36">
        <text>octanoyl-CoA + acetyl-CoA = 3-oxodecanoyl-CoA + CoA</text>
        <dbReference type="Rhea" id="RHEA:31087"/>
        <dbReference type="ChEBI" id="CHEBI:57287"/>
        <dbReference type="ChEBI" id="CHEBI:57288"/>
        <dbReference type="ChEBI" id="CHEBI:57386"/>
        <dbReference type="ChEBI" id="CHEBI:62548"/>
    </reaction>
    <physiologicalReaction direction="right-to-left" evidence="36">
        <dbReference type="Rhea" id="RHEA:31089"/>
    </physiologicalReaction>
</comment>
<feature type="domain" description="Thiolase N-terminal" evidence="38">
    <location>
        <begin position="388"/>
        <end position="562"/>
    </location>
</feature>
<comment type="catalytic activity">
    <reaction evidence="30">
        <text>decanoyl-CoA + acetyl-CoA = 3-oxododecanoyl-CoA + CoA</text>
        <dbReference type="Rhea" id="RHEA:31183"/>
        <dbReference type="ChEBI" id="CHEBI:57287"/>
        <dbReference type="ChEBI" id="CHEBI:57288"/>
        <dbReference type="ChEBI" id="CHEBI:61430"/>
        <dbReference type="ChEBI" id="CHEBI:62615"/>
    </reaction>
    <physiologicalReaction direction="right-to-left" evidence="30">
        <dbReference type="Rhea" id="RHEA:31185"/>
    </physiologicalReaction>
</comment>
<comment type="function">
    <text evidence="27">Plays a crucial role in the peroxisomal oxidation of branched-chain fatty acids. Catalyzes the last step of the peroxisomal beta-oxidation of branched chain fatty acids and the side chain of the bile acid intermediates di- and trihydroxycoprostanic acids (DHCA and THCA). Also active with medium and long straight chain 3-oxoacyl-CoAs. Stimulates the microsomal conversion of 7-dehydrocholesterol to cholesterol and transfers phosphatidylcholine and 7-dehydrocholesterol between membrances, in vitro. Isoforms SCP2 and SCPx cooperate in peroxisomal oxidation of certain naturally occurring tetramethyl-branched fatty acyl-CoAs.</text>
</comment>
<comment type="catalytic activity">
    <reaction evidence="28">
        <text>tetradecanoyl-CoA + acetyl-CoA = 3-oxohexadecanoyl-CoA + CoA</text>
        <dbReference type="Rhea" id="RHEA:18161"/>
        <dbReference type="ChEBI" id="CHEBI:57287"/>
        <dbReference type="ChEBI" id="CHEBI:57288"/>
        <dbReference type="ChEBI" id="CHEBI:57349"/>
        <dbReference type="ChEBI" id="CHEBI:57385"/>
        <dbReference type="EC" id="2.3.1.155"/>
    </reaction>
    <physiologicalReaction direction="right-to-left" evidence="28">
        <dbReference type="Rhea" id="RHEA:18163"/>
    </physiologicalReaction>
</comment>
<dbReference type="Gene3D" id="3.30.1050.10">
    <property type="entry name" value="SCP2 sterol-binding domain"/>
    <property type="match status" value="1"/>
</dbReference>
<evidence type="ECO:0000256" key="9">
    <source>
        <dbReference type="ARBA" id="ARBA00023098"/>
    </source>
</evidence>
<proteinExistence type="predicted"/>
<evidence type="ECO:0000256" key="12">
    <source>
        <dbReference type="ARBA" id="ARBA00023315"/>
    </source>
</evidence>
<dbReference type="InterPro" id="IPR020616">
    <property type="entry name" value="Thiolase_N"/>
</dbReference>
<evidence type="ECO:0000256" key="33">
    <source>
        <dbReference type="ARBA" id="ARBA00049268"/>
    </source>
</evidence>
<dbReference type="Pfam" id="PF00108">
    <property type="entry name" value="Thiolase_N"/>
    <property type="match status" value="1"/>
</dbReference>
<evidence type="ECO:0000256" key="3">
    <source>
        <dbReference type="ARBA" id="ARBA00012352"/>
    </source>
</evidence>
<dbReference type="Proteomes" id="UP001249851">
    <property type="component" value="Unassembled WGS sequence"/>
</dbReference>
<dbReference type="Gene3D" id="3.40.47.10">
    <property type="match status" value="1"/>
</dbReference>
<comment type="catalytic activity">
    <reaction evidence="31">
        <text>butanoyl-CoA + acetyl-CoA = 3-oxohexanoyl-CoA + CoA</text>
        <dbReference type="Rhea" id="RHEA:31111"/>
        <dbReference type="ChEBI" id="CHEBI:57287"/>
        <dbReference type="ChEBI" id="CHEBI:57288"/>
        <dbReference type="ChEBI" id="CHEBI:57371"/>
        <dbReference type="ChEBI" id="CHEBI:62418"/>
    </reaction>
    <physiologicalReaction direction="right-to-left" evidence="31">
        <dbReference type="Rhea" id="RHEA:31113"/>
    </physiologicalReaction>
</comment>
<organism evidence="41 42">
    <name type="scientific">Acropora cervicornis</name>
    <name type="common">Staghorn coral</name>
    <dbReference type="NCBI Taxonomy" id="6130"/>
    <lineage>
        <taxon>Eukaryota</taxon>
        <taxon>Metazoa</taxon>
        <taxon>Cnidaria</taxon>
        <taxon>Anthozoa</taxon>
        <taxon>Hexacorallia</taxon>
        <taxon>Scleractinia</taxon>
        <taxon>Astrocoeniina</taxon>
        <taxon>Acroporidae</taxon>
        <taxon>Acropora</taxon>
    </lineage>
</organism>
<dbReference type="Pfam" id="PF22691">
    <property type="entry name" value="Thiolase_C_1"/>
    <property type="match status" value="1"/>
</dbReference>
<feature type="transmembrane region" description="Helical" evidence="37">
    <location>
        <begin position="219"/>
        <end position="239"/>
    </location>
</feature>
<dbReference type="InterPro" id="IPR020613">
    <property type="entry name" value="Thiolase_CS"/>
</dbReference>
<dbReference type="EC" id="2.3.1.16" evidence="14"/>
<evidence type="ECO:0000256" key="27">
    <source>
        <dbReference type="ARBA" id="ARBA00045994"/>
    </source>
</evidence>
<comment type="catalytic activity">
    <reaction evidence="35">
        <text>3-oxohexadecanedioyl-CoA + CoA = tetradecanedioyl-CoA + acetyl-CoA</text>
        <dbReference type="Rhea" id="RHEA:40343"/>
        <dbReference type="ChEBI" id="CHEBI:57287"/>
        <dbReference type="ChEBI" id="CHEBI:57288"/>
        <dbReference type="ChEBI" id="CHEBI:77081"/>
        <dbReference type="ChEBI" id="CHEBI:77084"/>
    </reaction>
    <physiologicalReaction direction="left-to-right" evidence="35">
        <dbReference type="Rhea" id="RHEA:40344"/>
    </physiologicalReaction>
</comment>
<name>A0AAD9Q4K8_ACRCE</name>
<evidence type="ECO:0000256" key="34">
    <source>
        <dbReference type="ARBA" id="ARBA00049270"/>
    </source>
</evidence>
<dbReference type="PANTHER" id="PTHR42870">
    <property type="entry name" value="ACETYL-COA C-ACETYLTRANSFERASE"/>
    <property type="match status" value="1"/>
</dbReference>
<comment type="catalytic activity">
    <reaction evidence="34">
        <text>dodecanoyl-CoA + acetyl-CoA = 3-oxotetradecanoyl-CoA + CoA</text>
        <dbReference type="Rhea" id="RHEA:31091"/>
        <dbReference type="ChEBI" id="CHEBI:57287"/>
        <dbReference type="ChEBI" id="CHEBI:57288"/>
        <dbReference type="ChEBI" id="CHEBI:57375"/>
        <dbReference type="ChEBI" id="CHEBI:62543"/>
    </reaction>
    <physiologicalReaction direction="right-to-left" evidence="34">
        <dbReference type="Rhea" id="RHEA:31093"/>
    </physiologicalReaction>
</comment>